<keyword evidence="1" id="KW-0472">Membrane</keyword>
<keyword evidence="1" id="KW-0812">Transmembrane</keyword>
<comment type="caution">
    <text evidence="2">The sequence shown here is derived from an EMBL/GenBank/DDBJ whole genome shotgun (WGS) entry which is preliminary data.</text>
</comment>
<organism evidence="2 3">
    <name type="scientific">Porites evermanni</name>
    <dbReference type="NCBI Taxonomy" id="104178"/>
    <lineage>
        <taxon>Eukaryota</taxon>
        <taxon>Metazoa</taxon>
        <taxon>Cnidaria</taxon>
        <taxon>Anthozoa</taxon>
        <taxon>Hexacorallia</taxon>
        <taxon>Scleractinia</taxon>
        <taxon>Fungiina</taxon>
        <taxon>Poritidae</taxon>
        <taxon>Porites</taxon>
    </lineage>
</organism>
<feature type="transmembrane region" description="Helical" evidence="1">
    <location>
        <begin position="12"/>
        <end position="32"/>
    </location>
</feature>
<protein>
    <submittedName>
        <fullName evidence="2">Uncharacterized protein</fullName>
    </submittedName>
</protein>
<accession>A0ABN8RQ10</accession>
<dbReference type="Proteomes" id="UP001159427">
    <property type="component" value="Unassembled WGS sequence"/>
</dbReference>
<proteinExistence type="predicted"/>
<feature type="transmembrane region" description="Helical" evidence="1">
    <location>
        <begin position="233"/>
        <end position="254"/>
    </location>
</feature>
<feature type="transmembrane region" description="Helical" evidence="1">
    <location>
        <begin position="275"/>
        <end position="292"/>
    </location>
</feature>
<evidence type="ECO:0000313" key="3">
    <source>
        <dbReference type="Proteomes" id="UP001159427"/>
    </source>
</evidence>
<keyword evidence="1" id="KW-1133">Transmembrane helix</keyword>
<evidence type="ECO:0000313" key="2">
    <source>
        <dbReference type="EMBL" id="CAH3180453.1"/>
    </source>
</evidence>
<feature type="transmembrane region" description="Helical" evidence="1">
    <location>
        <begin position="113"/>
        <end position="133"/>
    </location>
</feature>
<name>A0ABN8RQ10_9CNID</name>
<evidence type="ECO:0000256" key="1">
    <source>
        <dbReference type="SAM" id="Phobius"/>
    </source>
</evidence>
<keyword evidence="3" id="KW-1185">Reference proteome</keyword>
<dbReference type="EMBL" id="CALNXI010001960">
    <property type="protein sequence ID" value="CAH3180453.1"/>
    <property type="molecule type" value="Genomic_DNA"/>
</dbReference>
<gene>
    <name evidence="2" type="ORF">PEVE_00012941</name>
</gene>
<sequence length="314" mass="35749">MGKPFFTVSVLYVVPVYTLWICSSMLQFYLVARHFLNRSKQKRLLLLGKMSASTICCVILGFCMKYFIYRAYNKEKKEERKLVIALFSPLAGLVLKAASRICVQRLWNITHPGYSYVLLAPLYFVSAIMVRGLQAELNSLQSIAILGIIHGAAEVVERSTIVVTDHVCHSLRTRKASPWGSFRTPRRERLVADVAIMSMLYESTAIVAVNGSLYMYQLIFLETTAVTSIIQEFALSTSVMLVIEWFFISVSLAIETRYQNMAVMAVWRCQWKRHTLVAILNVLFIGVWVRVIPLEVVQGHFVGEPLKKCKMPFS</sequence>
<feature type="transmembrane region" description="Helical" evidence="1">
    <location>
        <begin position="44"/>
        <end position="68"/>
    </location>
</feature>
<reference evidence="2 3" key="1">
    <citation type="submission" date="2022-05" db="EMBL/GenBank/DDBJ databases">
        <authorList>
            <consortium name="Genoscope - CEA"/>
            <person name="William W."/>
        </authorList>
    </citation>
    <scope>NUCLEOTIDE SEQUENCE [LARGE SCALE GENOMIC DNA]</scope>
</reference>
<feature type="transmembrane region" description="Helical" evidence="1">
    <location>
        <begin position="190"/>
        <end position="213"/>
    </location>
</feature>